<proteinExistence type="predicted"/>
<organism evidence="1 2">
    <name type="scientific">Candidatus Nitronereus thalassa</name>
    <dbReference type="NCBI Taxonomy" id="3020898"/>
    <lineage>
        <taxon>Bacteria</taxon>
        <taxon>Pseudomonadati</taxon>
        <taxon>Nitrospirota</taxon>
        <taxon>Nitrospiria</taxon>
        <taxon>Nitrospirales</taxon>
        <taxon>Nitrospiraceae</taxon>
        <taxon>Candidatus Nitronereus</taxon>
    </lineage>
</organism>
<evidence type="ECO:0000313" key="1">
    <source>
        <dbReference type="EMBL" id="MDT7040975.1"/>
    </source>
</evidence>
<accession>A0ABU3K3L3</accession>
<sequence>MARINLDPLLTFSDGSQLVVSTQHSGEGRFECELFVIRTRDNNNWEIDSVSAHMSGISSMEAQDFAFRSAQRLYPTLTEGIKKPPYLIWHGPSQQR</sequence>
<gene>
    <name evidence="1" type="ORF">PPG34_01355</name>
</gene>
<comment type="caution">
    <text evidence="1">The sequence shown here is derived from an EMBL/GenBank/DDBJ whole genome shotgun (WGS) entry which is preliminary data.</text>
</comment>
<dbReference type="Proteomes" id="UP001250932">
    <property type="component" value="Unassembled WGS sequence"/>
</dbReference>
<dbReference type="EMBL" id="JAQOUE010000001">
    <property type="protein sequence ID" value="MDT7040975.1"/>
    <property type="molecule type" value="Genomic_DNA"/>
</dbReference>
<evidence type="ECO:0000313" key="2">
    <source>
        <dbReference type="Proteomes" id="UP001250932"/>
    </source>
</evidence>
<protein>
    <submittedName>
        <fullName evidence="1">Uncharacterized protein</fullName>
    </submittedName>
</protein>
<keyword evidence="2" id="KW-1185">Reference proteome</keyword>
<dbReference type="RefSeq" id="WP_313831334.1">
    <property type="nucleotide sequence ID" value="NZ_JAQOUE010000001.1"/>
</dbReference>
<name>A0ABU3K3L3_9BACT</name>
<reference evidence="1 2" key="1">
    <citation type="journal article" date="2023" name="ISME J.">
        <title>Cultivation and genomic characterization of novel and ubiquitous marine nitrite-oxidizing bacteria from the Nitrospirales.</title>
        <authorList>
            <person name="Mueller A.J."/>
            <person name="Daebeler A."/>
            <person name="Herbold C.W."/>
            <person name="Kirkegaard R.H."/>
            <person name="Daims H."/>
        </authorList>
    </citation>
    <scope>NUCLEOTIDE SEQUENCE [LARGE SCALE GENOMIC DNA]</scope>
    <source>
        <strain evidence="1 2">EB</strain>
    </source>
</reference>